<dbReference type="OrthoDB" id="3518189at2759"/>
<evidence type="ECO:0000313" key="1">
    <source>
        <dbReference type="EMBL" id="TGO59223.1"/>
    </source>
</evidence>
<dbReference type="EMBL" id="PQXJ01000167">
    <property type="protein sequence ID" value="TGO59223.1"/>
    <property type="molecule type" value="Genomic_DNA"/>
</dbReference>
<reference evidence="1 2" key="1">
    <citation type="submission" date="2017-12" db="EMBL/GenBank/DDBJ databases">
        <title>Comparative genomics of Botrytis spp.</title>
        <authorList>
            <person name="Valero-Jimenez C.A."/>
            <person name="Tapia P."/>
            <person name="Veloso J."/>
            <person name="Silva-Moreno E."/>
            <person name="Staats M."/>
            <person name="Valdes J.H."/>
            <person name="Van Kan J.A.L."/>
        </authorList>
    </citation>
    <scope>NUCLEOTIDE SEQUENCE [LARGE SCALE GENOMIC DNA]</scope>
    <source>
        <strain evidence="1 2">MUCL2120</strain>
    </source>
</reference>
<keyword evidence="2" id="KW-1185">Reference proteome</keyword>
<evidence type="ECO:0000313" key="2">
    <source>
        <dbReference type="Proteomes" id="UP000297452"/>
    </source>
</evidence>
<gene>
    <name evidence="1" type="ORF">BOTNAR_0167g00190</name>
</gene>
<proteinExistence type="predicted"/>
<accession>A0A4Z1IR38</accession>
<dbReference type="Proteomes" id="UP000297452">
    <property type="component" value="Unassembled WGS sequence"/>
</dbReference>
<organism evidence="1 2">
    <name type="scientific">Botryotinia narcissicola</name>
    <dbReference type="NCBI Taxonomy" id="278944"/>
    <lineage>
        <taxon>Eukaryota</taxon>
        <taxon>Fungi</taxon>
        <taxon>Dikarya</taxon>
        <taxon>Ascomycota</taxon>
        <taxon>Pezizomycotina</taxon>
        <taxon>Leotiomycetes</taxon>
        <taxon>Helotiales</taxon>
        <taxon>Sclerotiniaceae</taxon>
        <taxon>Botryotinia</taxon>
    </lineage>
</organism>
<protein>
    <submittedName>
        <fullName evidence="1">Uncharacterized protein</fullName>
    </submittedName>
</protein>
<name>A0A4Z1IR38_9HELO</name>
<comment type="caution">
    <text evidence="1">The sequence shown here is derived from an EMBL/GenBank/DDBJ whole genome shotgun (WGS) entry which is preliminary data.</text>
</comment>
<sequence length="270" mass="30027">MQYGVISSADTATKIQELFDCSRIADAARGTWTDHLAQPLSCRVKLSSLHRHGDWTSVRPNSYRVYYTINNDLIAIAGSLHLEDRLCQPTSSQLTISRELYSWQFEAHLKDDTVPLCINKKKVIAHRTSHVAKNHNASTVSNTGDESIGIDGKAPAKVHGQESLLTSHEDSSNVKLAEENSCFSELQSDPNFQIPTCDFCTRESGICGYCSGGGHDYDTWSDNTGGHGYTTDMNKPGDKIQLQLWSYETSQITVAERLEQRKWCAPGQKL</sequence>
<dbReference type="AlphaFoldDB" id="A0A4Z1IR38"/>